<dbReference type="Proteomes" id="UP000824208">
    <property type="component" value="Unassembled WGS sequence"/>
</dbReference>
<evidence type="ECO:0000313" key="2">
    <source>
        <dbReference type="Proteomes" id="UP000824208"/>
    </source>
</evidence>
<organism evidence="1 2">
    <name type="scientific">Candidatus Flavonifractor intestinipullorum</name>
    <dbReference type="NCBI Taxonomy" id="2838587"/>
    <lineage>
        <taxon>Bacteria</taxon>
        <taxon>Bacillati</taxon>
        <taxon>Bacillota</taxon>
        <taxon>Clostridia</taxon>
        <taxon>Eubacteriales</taxon>
        <taxon>Oscillospiraceae</taxon>
        <taxon>Flavonifractor</taxon>
    </lineage>
</organism>
<sequence length="136" mass="15681">MGYYIVVTNNVLCRDRYQDTCRVEYQEDWTYLDVLLRARDLVHTGAQLITHPMAGSLKPNQTPYRSVVLGTGTMEDKEPLEDVMLMENSIDSCQKFLRGRPLPNWPEDIKKDFRTLDLSFIDGAMARAPRRPGITE</sequence>
<dbReference type="EMBL" id="DWYC01000046">
    <property type="protein sequence ID" value="HJB56782.1"/>
    <property type="molecule type" value="Genomic_DNA"/>
</dbReference>
<dbReference type="AlphaFoldDB" id="A0A9D2MAG4"/>
<reference evidence="1" key="2">
    <citation type="submission" date="2021-04" db="EMBL/GenBank/DDBJ databases">
        <authorList>
            <person name="Gilroy R."/>
        </authorList>
    </citation>
    <scope>NUCLEOTIDE SEQUENCE</scope>
    <source>
        <strain evidence="1">CHK189-11263</strain>
    </source>
</reference>
<protein>
    <submittedName>
        <fullName evidence="1">GrdX family protein</fullName>
    </submittedName>
</protein>
<dbReference type="NCBIfam" id="NF038093">
    <property type="entry name" value="GrdX"/>
    <property type="match status" value="1"/>
</dbReference>
<dbReference type="InterPro" id="IPR047735">
    <property type="entry name" value="GrdX-like"/>
</dbReference>
<comment type="caution">
    <text evidence="1">The sequence shown here is derived from an EMBL/GenBank/DDBJ whole genome shotgun (WGS) entry which is preliminary data.</text>
</comment>
<accession>A0A9D2MAG4</accession>
<reference evidence="1" key="1">
    <citation type="journal article" date="2021" name="PeerJ">
        <title>Extensive microbial diversity within the chicken gut microbiome revealed by metagenomics and culture.</title>
        <authorList>
            <person name="Gilroy R."/>
            <person name="Ravi A."/>
            <person name="Getino M."/>
            <person name="Pursley I."/>
            <person name="Horton D.L."/>
            <person name="Alikhan N.F."/>
            <person name="Baker D."/>
            <person name="Gharbi K."/>
            <person name="Hall N."/>
            <person name="Watson M."/>
            <person name="Adriaenssens E.M."/>
            <person name="Foster-Nyarko E."/>
            <person name="Jarju S."/>
            <person name="Secka A."/>
            <person name="Antonio M."/>
            <person name="Oren A."/>
            <person name="Chaudhuri R.R."/>
            <person name="La Ragione R."/>
            <person name="Hildebrand F."/>
            <person name="Pallen M.J."/>
        </authorList>
    </citation>
    <scope>NUCLEOTIDE SEQUENCE</scope>
    <source>
        <strain evidence="1">CHK189-11263</strain>
    </source>
</reference>
<gene>
    <name evidence="1" type="ORF">H9714_04430</name>
</gene>
<proteinExistence type="predicted"/>
<name>A0A9D2MAG4_9FIRM</name>
<evidence type="ECO:0000313" key="1">
    <source>
        <dbReference type="EMBL" id="HJB56782.1"/>
    </source>
</evidence>